<dbReference type="InterPro" id="IPR001753">
    <property type="entry name" value="Enoyl-CoA_hydra/iso"/>
</dbReference>
<evidence type="ECO:0000256" key="3">
    <source>
        <dbReference type="ARBA" id="ARBA00011881"/>
    </source>
</evidence>
<dbReference type="PANTHER" id="PTHR11941">
    <property type="entry name" value="ENOYL-COA HYDRATASE-RELATED"/>
    <property type="match status" value="1"/>
</dbReference>
<dbReference type="STRING" id="1520.LF65_05072"/>
<organism evidence="8 9">
    <name type="scientific">Clostridium beijerinckii</name>
    <name type="common">Clostridium MP</name>
    <dbReference type="NCBI Taxonomy" id="1520"/>
    <lineage>
        <taxon>Bacteria</taxon>
        <taxon>Bacillati</taxon>
        <taxon>Bacillota</taxon>
        <taxon>Clostridia</taxon>
        <taxon>Eubacteriales</taxon>
        <taxon>Clostridiaceae</taxon>
        <taxon>Clostridium</taxon>
    </lineage>
</organism>
<evidence type="ECO:0000256" key="1">
    <source>
        <dbReference type="ARBA" id="ARBA00005086"/>
    </source>
</evidence>
<dbReference type="PANTHER" id="PTHR11941:SF54">
    <property type="entry name" value="ENOYL-COA HYDRATASE, MITOCHONDRIAL"/>
    <property type="match status" value="1"/>
</dbReference>
<accession>A0A0B5QGV8</accession>
<sequence>MENIKVKEESGISIICIDRPKSLNALNTQTLKELGQVITDISERKDIYTVIITGSGEKAFVAGADITEMKSKSAIEGREMAKLAQKIFSNIENMPQVVIAAVNGYALGGGCELSMACDIRLASTNAKFGQPEVGLGIIPGFAGTQRLPRLVGKGIAKELIFTTDMIDAKEAYRIGLVNKVYEQEELIQKAIELAQKIMKKGLFAVSLAKSAINNGLNMDTESAYAFEADLFGLCFSTDDQTEGMSAFIEKRKALFKGC</sequence>
<protein>
    <recommendedName>
        <fullName evidence="6">short-chain-enoyl-CoA hydratase</fullName>
        <ecNumber evidence="6">4.2.1.150</ecNumber>
    </recommendedName>
</protein>
<dbReference type="InterPro" id="IPR029045">
    <property type="entry name" value="ClpP/crotonase-like_dom_sf"/>
</dbReference>
<proteinExistence type="inferred from homology"/>
<dbReference type="GO" id="GO:0018812">
    <property type="term" value="F:3-hydroxyacyl-CoA dehydratase activity"/>
    <property type="evidence" value="ECO:0007669"/>
    <property type="project" value="UniProtKB-EC"/>
</dbReference>
<evidence type="ECO:0000313" key="8">
    <source>
        <dbReference type="EMBL" id="AJH01600.1"/>
    </source>
</evidence>
<dbReference type="Proteomes" id="UP000031866">
    <property type="component" value="Chromosome"/>
</dbReference>
<dbReference type="SUPFAM" id="SSF52096">
    <property type="entry name" value="ClpP/crotonase"/>
    <property type="match status" value="1"/>
</dbReference>
<evidence type="ECO:0000256" key="5">
    <source>
        <dbReference type="ARBA" id="ARBA00050624"/>
    </source>
</evidence>
<dbReference type="Gene3D" id="1.10.12.10">
    <property type="entry name" value="Lyase 2-enoyl-coa Hydratase, Chain A, domain 2"/>
    <property type="match status" value="1"/>
</dbReference>
<dbReference type="InterPro" id="IPR018376">
    <property type="entry name" value="Enoyl-CoA_hyd/isom_CS"/>
</dbReference>
<dbReference type="InterPro" id="IPR014748">
    <property type="entry name" value="Enoyl-CoA_hydra_C"/>
</dbReference>
<dbReference type="FunFam" id="1.10.12.10:FF:000001">
    <property type="entry name" value="Probable enoyl-CoA hydratase, mitochondrial"/>
    <property type="match status" value="1"/>
</dbReference>
<gene>
    <name evidence="8" type="ORF">LF65_05072</name>
</gene>
<dbReference type="FunFam" id="3.90.226.10:FF:000009">
    <property type="entry name" value="Carnitinyl-CoA dehydratase"/>
    <property type="match status" value="1"/>
</dbReference>
<dbReference type="EC" id="4.2.1.150" evidence="6"/>
<comment type="pathway">
    <text evidence="1">Lipid metabolism; butanoate metabolism.</text>
</comment>
<name>A0A0B5QGV8_CLOBE</name>
<dbReference type="EMBL" id="CP010086">
    <property type="protein sequence ID" value="AJH01600.1"/>
    <property type="molecule type" value="Genomic_DNA"/>
</dbReference>
<dbReference type="KEGG" id="cbei:LF65_05072"/>
<dbReference type="PROSITE" id="PS00166">
    <property type="entry name" value="ENOYL_COA_HYDRATASE"/>
    <property type="match status" value="1"/>
</dbReference>
<comment type="similarity">
    <text evidence="2 7">Belongs to the enoyl-CoA hydratase/isomerase family.</text>
</comment>
<comment type="catalytic activity">
    <reaction evidence="5">
        <text>a short-chain (3S)-3-hydroxyacyl-CoA = a short-chain (2E)-enoyl-CoA + H2O</text>
        <dbReference type="Rhea" id="RHEA:52664"/>
        <dbReference type="ChEBI" id="CHEBI:15377"/>
        <dbReference type="ChEBI" id="CHEBI:87488"/>
        <dbReference type="ChEBI" id="CHEBI:136760"/>
        <dbReference type="EC" id="4.2.1.150"/>
    </reaction>
</comment>
<dbReference type="OrthoDB" id="9775794at2"/>
<dbReference type="RefSeq" id="WP_041900048.1">
    <property type="nucleotide sequence ID" value="NZ_CP010086.2"/>
</dbReference>
<evidence type="ECO:0000256" key="6">
    <source>
        <dbReference type="ARBA" id="ARBA00067035"/>
    </source>
</evidence>
<keyword evidence="4" id="KW-0456">Lyase</keyword>
<dbReference type="Pfam" id="PF00378">
    <property type="entry name" value="ECH_1"/>
    <property type="match status" value="1"/>
</dbReference>
<comment type="subunit">
    <text evidence="3">Homotetramer.</text>
</comment>
<reference evidence="9" key="1">
    <citation type="submission" date="2014-12" db="EMBL/GenBank/DDBJ databases">
        <title>Genome sequence of Clostridium beijerinckii strain 59B.</title>
        <authorList>
            <person name="Little G.T."/>
            <person name="Minton N.P."/>
        </authorList>
    </citation>
    <scope>NUCLEOTIDE SEQUENCE [LARGE SCALE GENOMIC DNA]</scope>
    <source>
        <strain evidence="9">59B</strain>
    </source>
</reference>
<evidence type="ECO:0000256" key="7">
    <source>
        <dbReference type="RuleBase" id="RU003707"/>
    </source>
</evidence>
<evidence type="ECO:0000313" key="9">
    <source>
        <dbReference type="Proteomes" id="UP000031866"/>
    </source>
</evidence>
<dbReference type="CDD" id="cd06558">
    <property type="entry name" value="crotonase-like"/>
    <property type="match status" value="1"/>
</dbReference>
<dbReference type="Gene3D" id="3.90.226.10">
    <property type="entry name" value="2-enoyl-CoA Hydratase, Chain A, domain 1"/>
    <property type="match status" value="1"/>
</dbReference>
<dbReference type="GO" id="GO:0006635">
    <property type="term" value="P:fatty acid beta-oxidation"/>
    <property type="evidence" value="ECO:0007669"/>
    <property type="project" value="TreeGrafter"/>
</dbReference>
<evidence type="ECO:0000256" key="2">
    <source>
        <dbReference type="ARBA" id="ARBA00005254"/>
    </source>
</evidence>
<dbReference type="AlphaFoldDB" id="A0A0B5QGV8"/>
<evidence type="ECO:0000256" key="4">
    <source>
        <dbReference type="ARBA" id="ARBA00023239"/>
    </source>
</evidence>